<sequence length="70" mass="8040">MHSSILVIFSWMLEELAKLLDGKGYIRSGESQIQQTPDQAPICVRRRKHGAASIIKLNSWWQWSTDRASI</sequence>
<feature type="chain" id="PRO_5043822725" evidence="1">
    <location>
        <begin position="18"/>
        <end position="70"/>
    </location>
</feature>
<organism evidence="2">
    <name type="scientific">Sesamum radiatum</name>
    <name type="common">Black benniseed</name>
    <dbReference type="NCBI Taxonomy" id="300843"/>
    <lineage>
        <taxon>Eukaryota</taxon>
        <taxon>Viridiplantae</taxon>
        <taxon>Streptophyta</taxon>
        <taxon>Embryophyta</taxon>
        <taxon>Tracheophyta</taxon>
        <taxon>Spermatophyta</taxon>
        <taxon>Magnoliopsida</taxon>
        <taxon>eudicotyledons</taxon>
        <taxon>Gunneridae</taxon>
        <taxon>Pentapetalae</taxon>
        <taxon>asterids</taxon>
        <taxon>lamiids</taxon>
        <taxon>Lamiales</taxon>
        <taxon>Pedaliaceae</taxon>
        <taxon>Sesamum</taxon>
    </lineage>
</organism>
<protein>
    <submittedName>
        <fullName evidence="2">Uncharacterized protein</fullName>
    </submittedName>
</protein>
<gene>
    <name evidence="2" type="ORF">Sradi_5078000</name>
</gene>
<reference evidence="2" key="1">
    <citation type="submission" date="2020-06" db="EMBL/GenBank/DDBJ databases">
        <authorList>
            <person name="Li T."/>
            <person name="Hu X."/>
            <person name="Zhang T."/>
            <person name="Song X."/>
            <person name="Zhang H."/>
            <person name="Dai N."/>
            <person name="Sheng W."/>
            <person name="Hou X."/>
            <person name="Wei L."/>
        </authorList>
    </citation>
    <scope>NUCLEOTIDE SEQUENCE</scope>
    <source>
        <strain evidence="2">G02</strain>
        <tissue evidence="2">Leaf</tissue>
    </source>
</reference>
<evidence type="ECO:0000313" key="2">
    <source>
        <dbReference type="EMBL" id="KAL0325087.1"/>
    </source>
</evidence>
<name>A0AAW2M1Z9_SESRA</name>
<feature type="signal peptide" evidence="1">
    <location>
        <begin position="1"/>
        <end position="17"/>
    </location>
</feature>
<dbReference type="AlphaFoldDB" id="A0AAW2M1Z9"/>
<keyword evidence="1" id="KW-0732">Signal</keyword>
<reference evidence="2" key="2">
    <citation type="journal article" date="2024" name="Plant">
        <title>Genomic evolution and insights into agronomic trait innovations of Sesamum species.</title>
        <authorList>
            <person name="Miao H."/>
            <person name="Wang L."/>
            <person name="Qu L."/>
            <person name="Liu H."/>
            <person name="Sun Y."/>
            <person name="Le M."/>
            <person name="Wang Q."/>
            <person name="Wei S."/>
            <person name="Zheng Y."/>
            <person name="Lin W."/>
            <person name="Duan Y."/>
            <person name="Cao H."/>
            <person name="Xiong S."/>
            <person name="Wang X."/>
            <person name="Wei L."/>
            <person name="Li C."/>
            <person name="Ma Q."/>
            <person name="Ju M."/>
            <person name="Zhao R."/>
            <person name="Li G."/>
            <person name="Mu C."/>
            <person name="Tian Q."/>
            <person name="Mei H."/>
            <person name="Zhang T."/>
            <person name="Gao T."/>
            <person name="Zhang H."/>
        </authorList>
    </citation>
    <scope>NUCLEOTIDE SEQUENCE</scope>
    <source>
        <strain evidence="2">G02</strain>
    </source>
</reference>
<accession>A0AAW2M1Z9</accession>
<dbReference type="EMBL" id="JACGWJ010000023">
    <property type="protein sequence ID" value="KAL0325087.1"/>
    <property type="molecule type" value="Genomic_DNA"/>
</dbReference>
<comment type="caution">
    <text evidence="2">The sequence shown here is derived from an EMBL/GenBank/DDBJ whole genome shotgun (WGS) entry which is preliminary data.</text>
</comment>
<evidence type="ECO:0000256" key="1">
    <source>
        <dbReference type="SAM" id="SignalP"/>
    </source>
</evidence>
<proteinExistence type="predicted"/>